<keyword evidence="3" id="KW-1185">Reference proteome</keyword>
<dbReference type="PANTHER" id="PTHR37539">
    <property type="entry name" value="SECRETED PROTEIN-RELATED"/>
    <property type="match status" value="1"/>
</dbReference>
<feature type="domain" description="ER-bound oxygenase mpaB/mpaB'/Rubber oxygenase catalytic" evidence="1">
    <location>
        <begin position="118"/>
        <end position="309"/>
    </location>
</feature>
<name>A0A2G8BJZ8_9MYCO</name>
<evidence type="ECO:0000313" key="2">
    <source>
        <dbReference type="EMBL" id="BCO38020.1"/>
    </source>
</evidence>
<evidence type="ECO:0000259" key="1">
    <source>
        <dbReference type="Pfam" id="PF09995"/>
    </source>
</evidence>
<protein>
    <recommendedName>
        <fullName evidence="1">ER-bound oxygenase mpaB/mpaB'/Rubber oxygenase catalytic domain-containing protein</fullName>
    </recommendedName>
</protein>
<dbReference type="AlphaFoldDB" id="A0A2G8BJZ8"/>
<dbReference type="PANTHER" id="PTHR37539:SF1">
    <property type="entry name" value="ER-BOUND OXYGENASE MPAB_MPAB'_RUBBER OXYGENASE CATALYTIC DOMAIN-CONTAINING PROTEIN"/>
    <property type="match status" value="1"/>
</dbReference>
<reference evidence="2 3" key="1">
    <citation type="submission" date="2020-12" db="EMBL/GenBank/DDBJ databases">
        <title>Complete genome sequence of Mycobacterium heckeshornense JCM 15655T, closely related to a pathogenic non-tuberculous mycobacterial species Mycobacterium xenopi.</title>
        <authorList>
            <person name="Yoshida M."/>
            <person name="Fukano H."/>
            <person name="Asakura T."/>
            <person name="Suzuki M."/>
            <person name="Hoshino Y."/>
        </authorList>
    </citation>
    <scope>NUCLEOTIDE SEQUENCE [LARGE SCALE GENOMIC DNA]</scope>
    <source>
        <strain evidence="2 3">JCM 15655</strain>
    </source>
</reference>
<dbReference type="RefSeq" id="WP_048889431.1">
    <property type="nucleotide sequence ID" value="NZ_AP024237.1"/>
</dbReference>
<dbReference type="EMBL" id="AP024237">
    <property type="protein sequence ID" value="BCO38020.1"/>
    <property type="molecule type" value="Genomic_DNA"/>
</dbReference>
<sequence length="385" mass="42992">MAGRWTDGLLDRMRQLGDPVADIPVAAVLDRGGVADVNAILRTLVRNDQPVAAGLPAEIQAYLAQTVSLPPWADMRKIKRGQQLFETWGVQIAICLFCASLPSSYAAANGVKVLYLTARLDTDARRRVMETGQFLIDALSMGGLDEHGKGRRTIQRVRLMHAAVRHLIEARNQQQPGLWDPAWGTPINQEDLAGTLLAFSYVVADPLRRLGVHASAQDVEAYLHLWNVIGHLMGIRDELLVRDVDDAAALVATIRRRQFQASREGQAMTKALLDLLDEMTPFHRFDDTIPPLIRHLIGDEVSDLLLVPSSDLVDDLGRLARISNWFFVHVFGRSERGSPRYQLVSRLVRPFGHDLLHGLFRLQRGGQRAPFNIPDHLARSWELSA</sequence>
<dbReference type="Proteomes" id="UP000595446">
    <property type="component" value="Chromosome"/>
</dbReference>
<evidence type="ECO:0000313" key="3">
    <source>
        <dbReference type="Proteomes" id="UP000595446"/>
    </source>
</evidence>
<dbReference type="InterPro" id="IPR018713">
    <property type="entry name" value="MPAB/Lcp_cat_dom"/>
</dbReference>
<dbReference type="OrthoDB" id="7614910at2"/>
<organism evidence="2 3">
    <name type="scientific">Mycobacterium heckeshornense</name>
    <dbReference type="NCBI Taxonomy" id="110505"/>
    <lineage>
        <taxon>Bacteria</taxon>
        <taxon>Bacillati</taxon>
        <taxon>Actinomycetota</taxon>
        <taxon>Actinomycetes</taxon>
        <taxon>Mycobacteriales</taxon>
        <taxon>Mycobacteriaceae</taxon>
        <taxon>Mycobacterium</taxon>
    </lineage>
</organism>
<proteinExistence type="predicted"/>
<dbReference type="Pfam" id="PF09995">
    <property type="entry name" value="MPAB_Lcp_cat"/>
    <property type="match status" value="1"/>
</dbReference>
<accession>A0A2G8BJZ8</accession>
<gene>
    <name evidence="2" type="ORF">MHEC_44530</name>
</gene>
<dbReference type="GO" id="GO:0016491">
    <property type="term" value="F:oxidoreductase activity"/>
    <property type="evidence" value="ECO:0007669"/>
    <property type="project" value="InterPro"/>
</dbReference>
<dbReference type="InterPro" id="IPR037473">
    <property type="entry name" value="Lcp-like"/>
</dbReference>